<dbReference type="EMBL" id="VSSQ01011291">
    <property type="protein sequence ID" value="MPM46471.1"/>
    <property type="molecule type" value="Genomic_DNA"/>
</dbReference>
<dbReference type="Pfam" id="PF19539">
    <property type="entry name" value="DUF6063"/>
    <property type="match status" value="1"/>
</dbReference>
<comment type="caution">
    <text evidence="1">The sequence shown here is derived from an EMBL/GenBank/DDBJ whole genome shotgun (WGS) entry which is preliminary data.</text>
</comment>
<organism evidence="1">
    <name type="scientific">bioreactor metagenome</name>
    <dbReference type="NCBI Taxonomy" id="1076179"/>
    <lineage>
        <taxon>unclassified sequences</taxon>
        <taxon>metagenomes</taxon>
        <taxon>ecological metagenomes</taxon>
    </lineage>
</organism>
<accession>A0A645A2J2</accession>
<sequence length="236" mass="27150">MDYSIEDIQISNKIFYHLIRNGELDDKEEELYKAYSDNENITNLVKELGGASECEVNKYGGIVYIMPKEENNFLGYSKGDLKKELCKSGAVNKDYYLSQFIILTLLVSFYGAQGVSSQSRDYIRVGEFLNIISKRLEEGVSKESENNEGINYRDLLERYEALKSSEKRNQSKTTKEGFVTTILKFLDNQGLIDYIQIDETIKTTGKLNSFMDWNLLNKNNYDRVLRALGEKIDGQD</sequence>
<name>A0A645A2J2_9ZZZZ</name>
<evidence type="ECO:0000313" key="1">
    <source>
        <dbReference type="EMBL" id="MPM46471.1"/>
    </source>
</evidence>
<protein>
    <submittedName>
        <fullName evidence="1">Uncharacterized protein</fullName>
    </submittedName>
</protein>
<gene>
    <name evidence="1" type="ORF">SDC9_93172</name>
</gene>
<reference evidence="1" key="1">
    <citation type="submission" date="2019-08" db="EMBL/GenBank/DDBJ databases">
        <authorList>
            <person name="Kucharzyk K."/>
            <person name="Murdoch R.W."/>
            <person name="Higgins S."/>
            <person name="Loffler F."/>
        </authorList>
    </citation>
    <scope>NUCLEOTIDE SEQUENCE</scope>
</reference>
<proteinExistence type="predicted"/>
<dbReference type="AlphaFoldDB" id="A0A645A2J2"/>
<dbReference type="InterPro" id="IPR045707">
    <property type="entry name" value="DUF6063"/>
</dbReference>